<dbReference type="Pfam" id="PF00254">
    <property type="entry name" value="FKBP_C"/>
    <property type="match status" value="1"/>
</dbReference>
<dbReference type="STRING" id="1475481.GCA_000953855_00795"/>
<dbReference type="OrthoDB" id="9808891at2"/>
<evidence type="ECO:0000256" key="8">
    <source>
        <dbReference type="ARBA" id="ARBA00037071"/>
    </source>
</evidence>
<comment type="function">
    <text evidence="8">Also involved in hydrogenase metallocenter assembly, probably by participating in the nickel insertion step. This function in hydrogenase biosynthesis requires chaperone activity and the presence of the metal-binding domain, but not PPIase activity.</text>
</comment>
<protein>
    <recommendedName>
        <fullName evidence="10">Peptidyl-prolyl cis-trans isomerase</fullName>
        <ecNumber evidence="10">5.2.1.8</ecNumber>
    </recommendedName>
</protein>
<comment type="subcellular location">
    <subcellularLocation>
        <location evidence="2">Cytoplasm</location>
    </subcellularLocation>
</comment>
<evidence type="ECO:0000256" key="3">
    <source>
        <dbReference type="ARBA" id="ARBA00006577"/>
    </source>
</evidence>
<name>A0A0K8QKV6_9GAMM</name>
<keyword evidence="5 9" id="KW-0697">Rotamase</keyword>
<comment type="catalytic activity">
    <reaction evidence="1 9 10">
        <text>[protein]-peptidylproline (omega=180) = [protein]-peptidylproline (omega=0)</text>
        <dbReference type="Rhea" id="RHEA:16237"/>
        <dbReference type="Rhea" id="RHEA-COMP:10747"/>
        <dbReference type="Rhea" id="RHEA-COMP:10748"/>
        <dbReference type="ChEBI" id="CHEBI:83833"/>
        <dbReference type="ChEBI" id="CHEBI:83834"/>
        <dbReference type="EC" id="5.2.1.8"/>
    </reaction>
</comment>
<dbReference type="PANTHER" id="PTHR47861">
    <property type="entry name" value="FKBP-TYPE PEPTIDYL-PROLYL CIS-TRANS ISOMERASE SLYD"/>
    <property type="match status" value="1"/>
</dbReference>
<keyword evidence="14" id="KW-1185">Reference proteome</keyword>
<organism evidence="13">
    <name type="scientific">Mizugakiibacter sediminis</name>
    <dbReference type="NCBI Taxonomy" id="1475481"/>
    <lineage>
        <taxon>Bacteria</taxon>
        <taxon>Pseudomonadati</taxon>
        <taxon>Pseudomonadota</taxon>
        <taxon>Gammaproteobacteria</taxon>
        <taxon>Lysobacterales</taxon>
        <taxon>Rhodanobacteraceae</taxon>
        <taxon>Mizugakiibacter</taxon>
    </lineage>
</organism>
<evidence type="ECO:0000256" key="6">
    <source>
        <dbReference type="ARBA" id="ARBA00023186"/>
    </source>
</evidence>
<evidence type="ECO:0000313" key="14">
    <source>
        <dbReference type="Proteomes" id="UP000253740"/>
    </source>
</evidence>
<dbReference type="GO" id="GO:0042026">
    <property type="term" value="P:protein refolding"/>
    <property type="evidence" value="ECO:0007669"/>
    <property type="project" value="UniProtKB-ARBA"/>
</dbReference>
<gene>
    <name evidence="12" type="ORF">MBSD_0808</name>
    <name evidence="13" type="ORF">MBSD_n0783</name>
</gene>
<evidence type="ECO:0000256" key="2">
    <source>
        <dbReference type="ARBA" id="ARBA00004496"/>
    </source>
</evidence>
<dbReference type="HOGENOM" id="CLU_098197_1_0_6"/>
<dbReference type="InterPro" id="IPR001179">
    <property type="entry name" value="PPIase_FKBP_dom"/>
</dbReference>
<evidence type="ECO:0000256" key="5">
    <source>
        <dbReference type="ARBA" id="ARBA00023110"/>
    </source>
</evidence>
<dbReference type="GO" id="GO:0005737">
    <property type="term" value="C:cytoplasm"/>
    <property type="evidence" value="ECO:0007669"/>
    <property type="project" value="UniProtKB-SubCell"/>
</dbReference>
<sequence>MQIAERCVASFHYTLTNDAGEVLDSSAGREPLAYLHGAGNIVPGLEKALAGRRAGDTFDVEVAPEEGYGPRVEQLVQVVPRAAFQGVMQLEPGMQFSAQTEHGPLSVVVTRIDGDDVTVDGNHPLAGVTLHFAIEVTEVREATVEEVLHGHVHGAGGHHH</sequence>
<dbReference type="PANTHER" id="PTHR47861:SF3">
    <property type="entry name" value="FKBP-TYPE PEPTIDYL-PROLYL CIS-TRANS ISOMERASE SLYD"/>
    <property type="match status" value="1"/>
</dbReference>
<feature type="domain" description="PPIase FKBP-type" evidence="11">
    <location>
        <begin position="6"/>
        <end position="83"/>
    </location>
</feature>
<comment type="similarity">
    <text evidence="3 10">Belongs to the FKBP-type PPIase family.</text>
</comment>
<dbReference type="EC" id="5.2.1.8" evidence="10"/>
<proteinExistence type="inferred from homology"/>
<evidence type="ECO:0000256" key="9">
    <source>
        <dbReference type="PROSITE-ProRule" id="PRU00277"/>
    </source>
</evidence>
<dbReference type="SUPFAM" id="SSF54534">
    <property type="entry name" value="FKBP-like"/>
    <property type="match status" value="1"/>
</dbReference>
<evidence type="ECO:0000259" key="11">
    <source>
        <dbReference type="PROSITE" id="PS50059"/>
    </source>
</evidence>
<dbReference type="Proteomes" id="UP000253740">
    <property type="component" value="Unassembled WGS sequence"/>
</dbReference>
<dbReference type="PROSITE" id="PS50059">
    <property type="entry name" value="FKBP_PPIASE"/>
    <property type="match status" value="1"/>
</dbReference>
<dbReference type="AlphaFoldDB" id="A0A0K8QKV6"/>
<accession>A0A0K8QKV6</accession>
<evidence type="ECO:0000256" key="10">
    <source>
        <dbReference type="RuleBase" id="RU003915"/>
    </source>
</evidence>
<evidence type="ECO:0000313" key="13">
    <source>
        <dbReference type="EMBL" id="GAP65493.1"/>
    </source>
</evidence>
<dbReference type="RefSeq" id="WP_062535305.1">
    <property type="nucleotide sequence ID" value="NZ_DF970161.1"/>
</dbReference>
<dbReference type="EMBL" id="DF970161">
    <property type="protein sequence ID" value="GAP65493.1"/>
    <property type="molecule type" value="Genomic_DNA"/>
</dbReference>
<reference evidence="13" key="2">
    <citation type="submission" date="2015-08" db="EMBL/GenBank/DDBJ databases">
        <title>Complete DNA Sequence of Pseudomonas syringae pv. actinidiae, the Causal Agent of Kiwifruit Canker Disease.</title>
        <authorList>
            <person name="Rikkerink E.H.A."/>
            <person name="Fineran P.C."/>
        </authorList>
    </citation>
    <scope>NUCLEOTIDE SEQUENCE</scope>
    <source>
        <strain evidence="13">SkMP5</strain>
    </source>
</reference>
<evidence type="ECO:0000256" key="1">
    <source>
        <dbReference type="ARBA" id="ARBA00000971"/>
    </source>
</evidence>
<dbReference type="Gene3D" id="3.10.50.40">
    <property type="match status" value="1"/>
</dbReference>
<keyword evidence="7 9" id="KW-0413">Isomerase</keyword>
<reference evidence="12" key="1">
    <citation type="submission" date="2015-03" db="EMBL/GenBank/DDBJ databases">
        <title>Draft genome sequence of Mizugakiibacter sediminis skMP5.</title>
        <authorList>
            <person name="Watanabe T."/>
            <person name="Kojima H."/>
            <person name="Fukui M."/>
        </authorList>
    </citation>
    <scope>NUCLEOTIDE SEQUENCE</scope>
    <source>
        <strain evidence="12">SkMP5</strain>
    </source>
</reference>
<evidence type="ECO:0000256" key="7">
    <source>
        <dbReference type="ARBA" id="ARBA00023235"/>
    </source>
</evidence>
<evidence type="ECO:0000256" key="4">
    <source>
        <dbReference type="ARBA" id="ARBA00022490"/>
    </source>
</evidence>
<keyword evidence="4" id="KW-0963">Cytoplasm</keyword>
<dbReference type="EMBL" id="DF952378">
    <property type="protein sequence ID" value="GAN44284.1"/>
    <property type="molecule type" value="Genomic_DNA"/>
</dbReference>
<keyword evidence="6" id="KW-0143">Chaperone</keyword>
<evidence type="ECO:0000313" key="12">
    <source>
        <dbReference type="EMBL" id="GAN44284.1"/>
    </source>
</evidence>
<dbReference type="GO" id="GO:0003755">
    <property type="term" value="F:peptidyl-prolyl cis-trans isomerase activity"/>
    <property type="evidence" value="ECO:0007669"/>
    <property type="project" value="UniProtKB-UniRule"/>
</dbReference>
<dbReference type="InterPro" id="IPR046357">
    <property type="entry name" value="PPIase_dom_sf"/>
</dbReference>